<keyword evidence="2 6" id="KW-0479">Metal-binding</keyword>
<reference evidence="9 10" key="1">
    <citation type="submission" date="2014-02" db="EMBL/GenBank/DDBJ databases">
        <title>Genome sequence of Ureaplasma diversum strain 246.</title>
        <authorList>
            <person name="Sirand-Pugnet P."/>
            <person name="Breton M."/>
            <person name="Dordet-Frisoni E."/>
            <person name="Baranowski E."/>
            <person name="Barre A."/>
            <person name="Couture C."/>
            <person name="Dupuy V."/>
            <person name="Gaurivaud P."/>
            <person name="Jacob D."/>
            <person name="Lemaitre C."/>
            <person name="Manso-Silvan L."/>
            <person name="Nikolski M."/>
            <person name="Nouvel L.-X."/>
            <person name="Poumarat F."/>
            <person name="Tardy F."/>
            <person name="Thebault P."/>
            <person name="Theil S."/>
            <person name="Citti C."/>
            <person name="Thiaucourt F."/>
            <person name="Blanchard A."/>
        </authorList>
    </citation>
    <scope>NUCLEOTIDE SEQUENCE [LARGE SCALE GENOMIC DNA]</scope>
    <source>
        <strain evidence="9 10">NCTC 246</strain>
    </source>
</reference>
<dbReference type="eggNOG" id="COG1164">
    <property type="taxonomic scope" value="Bacteria"/>
</dbReference>
<keyword evidence="4 6" id="KW-0862">Zinc</keyword>
<feature type="domain" description="Oligopeptidase F N-terminal" evidence="8">
    <location>
        <begin position="108"/>
        <end position="171"/>
    </location>
</feature>
<evidence type="ECO:0000256" key="5">
    <source>
        <dbReference type="ARBA" id="ARBA00023049"/>
    </source>
</evidence>
<dbReference type="Proteomes" id="UP000028537">
    <property type="component" value="Unassembled WGS sequence"/>
</dbReference>
<dbReference type="OrthoDB" id="9766487at2"/>
<evidence type="ECO:0000259" key="8">
    <source>
        <dbReference type="Pfam" id="PF08439"/>
    </source>
</evidence>
<comment type="similarity">
    <text evidence="6">Belongs to the peptidase M3B family.</text>
</comment>
<dbReference type="Gene3D" id="1.10.287.830">
    <property type="entry name" value="putative peptidase helix hairpin domain like"/>
    <property type="match status" value="1"/>
</dbReference>
<dbReference type="InterPro" id="IPR045090">
    <property type="entry name" value="Pept_M3A_M3B"/>
</dbReference>
<evidence type="ECO:0000256" key="3">
    <source>
        <dbReference type="ARBA" id="ARBA00022801"/>
    </source>
</evidence>
<feature type="domain" description="Peptidase M3A/M3B catalytic" evidence="7">
    <location>
        <begin position="193"/>
        <end position="584"/>
    </location>
</feature>
<dbReference type="CDD" id="cd09608">
    <property type="entry name" value="M3B_PepF"/>
    <property type="match status" value="1"/>
</dbReference>
<dbReference type="EC" id="3.4.24.-" evidence="6"/>
<evidence type="ECO:0000256" key="2">
    <source>
        <dbReference type="ARBA" id="ARBA00022723"/>
    </source>
</evidence>
<organism evidence="9 10">
    <name type="scientific">Ureaplasma diversum NCTC 246</name>
    <dbReference type="NCBI Taxonomy" id="1188241"/>
    <lineage>
        <taxon>Bacteria</taxon>
        <taxon>Bacillati</taxon>
        <taxon>Mycoplasmatota</taxon>
        <taxon>Mycoplasmoidales</taxon>
        <taxon>Mycoplasmoidaceae</taxon>
        <taxon>Ureaplasma</taxon>
    </lineage>
</organism>
<dbReference type="PANTHER" id="PTHR11804">
    <property type="entry name" value="PROTEASE M3 THIMET OLIGOPEPTIDASE-RELATED"/>
    <property type="match status" value="1"/>
</dbReference>
<dbReference type="RefSeq" id="WP_038101701.1">
    <property type="nucleotide sequence ID" value="NZ_JFDP01000008.1"/>
</dbReference>
<protein>
    <recommendedName>
        <fullName evidence="6">Oligopeptidase F</fullName>
        <ecNumber evidence="6">3.4.24.-</ecNumber>
    </recommendedName>
</protein>
<evidence type="ECO:0000256" key="4">
    <source>
        <dbReference type="ARBA" id="ARBA00022833"/>
    </source>
</evidence>
<dbReference type="Pfam" id="PF08439">
    <property type="entry name" value="Peptidase_M3_N"/>
    <property type="match status" value="1"/>
</dbReference>
<dbReference type="InterPro" id="IPR013647">
    <property type="entry name" value="OligopepF_N_dom"/>
</dbReference>
<dbReference type="GO" id="GO:0046872">
    <property type="term" value="F:metal ion binding"/>
    <property type="evidence" value="ECO:0007669"/>
    <property type="project" value="UniProtKB-UniRule"/>
</dbReference>
<dbReference type="InterPro" id="IPR042088">
    <property type="entry name" value="OligoPept_F_C"/>
</dbReference>
<evidence type="ECO:0000313" key="9">
    <source>
        <dbReference type="EMBL" id="KEZ24087.1"/>
    </source>
</evidence>
<comment type="function">
    <text evidence="6">Has oligopeptidase activity and degrades a variety of small bioactive peptides.</text>
</comment>
<evidence type="ECO:0000259" key="7">
    <source>
        <dbReference type="Pfam" id="PF01432"/>
    </source>
</evidence>
<keyword evidence="10" id="KW-1185">Reference proteome</keyword>
<keyword evidence="1 6" id="KW-0645">Protease</keyword>
<dbReference type="SUPFAM" id="SSF55486">
    <property type="entry name" value="Metalloproteases ('zincins'), catalytic domain"/>
    <property type="match status" value="1"/>
</dbReference>
<evidence type="ECO:0000256" key="6">
    <source>
        <dbReference type="RuleBase" id="RU368091"/>
    </source>
</evidence>
<dbReference type="Pfam" id="PF01432">
    <property type="entry name" value="Peptidase_M3"/>
    <property type="match status" value="1"/>
</dbReference>
<dbReference type="Gene3D" id="1.20.140.70">
    <property type="entry name" value="Oligopeptidase f, N-terminal domain"/>
    <property type="match status" value="1"/>
</dbReference>
<gene>
    <name evidence="9" type="primary">pepF-01</name>
    <name evidence="9" type="ORF">UDIV_0850</name>
</gene>
<sequence length="608" mass="70980">MDKKYIWDLDSILGSQTLEELFDQYEQLKQKTIQSYQTFLDSKQNFIDWIKLDEELEIVSNRLYNYISNNLNTNVVDQTWNGWTQKFTASYYELTSALSGYSTTLINNEAKVREYLADPAISAYTKKFESILRYKPYTLNERESQLYTLLTRQNGGFHDVYSTFTNNDMEFEPALDSKNKKHQINNEADAFMLLKSKDRTLRKNAYVSMYNAYFKNKETLTQLLYNNYLYLNQQAKAKNFEDYIAQTAFDDEVEKSLIPHIYEQVKKYKPVYEKFNKLRTTYIKHLLKINKVEAWDRSVPLTSKNVNIEIEEAKQLALDSLAILGEEYKWYIQKAFDENWIDFLPKKGKRGGAYSIGGTKGMDKYFILMNYDNSIRAVQTLVHELGHSMHSLYSNKHQPIYNSYKIFYAEIASVIHEAYLNGYLLKKYENDLETKLMILDEMISGFFATTTRQVIFSEFEWKANEWVNNGEPFTSDKVMKAYDLIQEQYTGLKPLAKFHPINSLQSITPLRIPHFYVGNFYVYKYSIGQVAALIAGQRVLDNASDAKTNVFNFLSSGGSKTPLDTIKLLGVDLTKEEPWQEALSICASWLEEYEQVVKQLTSKNKKSK</sequence>
<dbReference type="InterPro" id="IPR004438">
    <property type="entry name" value="Peptidase_M3B"/>
</dbReference>
<evidence type="ECO:0000256" key="1">
    <source>
        <dbReference type="ARBA" id="ARBA00022670"/>
    </source>
</evidence>
<comment type="cofactor">
    <cofactor evidence="6">
        <name>Zn(2+)</name>
        <dbReference type="ChEBI" id="CHEBI:29105"/>
    </cofactor>
    <text evidence="6">Binds 1 zinc ion.</text>
</comment>
<dbReference type="InterPro" id="IPR001567">
    <property type="entry name" value="Pept_M3A_M3B_dom"/>
</dbReference>
<dbReference type="Gene3D" id="1.10.1370.20">
    <property type="entry name" value="Oligoendopeptidase f, C-terminal domain"/>
    <property type="match status" value="1"/>
</dbReference>
<dbReference type="NCBIfam" id="TIGR00181">
    <property type="entry name" value="pepF"/>
    <property type="match status" value="1"/>
</dbReference>
<name>A0A084F1J5_9BACT</name>
<accession>A0A084F1J5</accession>
<dbReference type="PANTHER" id="PTHR11804:SF84">
    <property type="entry name" value="SACCHAROLYSIN"/>
    <property type="match status" value="1"/>
</dbReference>
<dbReference type="AlphaFoldDB" id="A0A084F1J5"/>
<evidence type="ECO:0000313" key="10">
    <source>
        <dbReference type="Proteomes" id="UP000028537"/>
    </source>
</evidence>
<dbReference type="EMBL" id="JFDP01000008">
    <property type="protein sequence ID" value="KEZ24087.1"/>
    <property type="molecule type" value="Genomic_DNA"/>
</dbReference>
<dbReference type="GO" id="GO:0004222">
    <property type="term" value="F:metalloendopeptidase activity"/>
    <property type="evidence" value="ECO:0007669"/>
    <property type="project" value="UniProtKB-UniRule"/>
</dbReference>
<dbReference type="GO" id="GO:0006518">
    <property type="term" value="P:peptide metabolic process"/>
    <property type="evidence" value="ECO:0007669"/>
    <property type="project" value="TreeGrafter"/>
</dbReference>
<proteinExistence type="inferred from homology"/>
<comment type="caution">
    <text evidence="9">The sequence shown here is derived from an EMBL/GenBank/DDBJ whole genome shotgun (WGS) entry which is preliminary data.</text>
</comment>
<keyword evidence="3 6" id="KW-0378">Hydrolase</keyword>
<keyword evidence="5 6" id="KW-0482">Metalloprotease</keyword>
<dbReference type="GO" id="GO:0006508">
    <property type="term" value="P:proteolysis"/>
    <property type="evidence" value="ECO:0007669"/>
    <property type="project" value="UniProtKB-KW"/>
</dbReference>